<feature type="region of interest" description="Disordered" evidence="1">
    <location>
        <begin position="177"/>
        <end position="254"/>
    </location>
</feature>
<feature type="transmembrane region" description="Helical" evidence="2">
    <location>
        <begin position="321"/>
        <end position="342"/>
    </location>
</feature>
<reference evidence="5" key="1">
    <citation type="submission" date="2012-12" db="EMBL/GenBank/DDBJ databases">
        <authorList>
            <person name="Hellsten U."/>
            <person name="Grimwood J."/>
            <person name="Chapman J.A."/>
            <person name="Shapiro H."/>
            <person name="Aerts A."/>
            <person name="Otillar R.P."/>
            <person name="Terry A.Y."/>
            <person name="Boore J.L."/>
            <person name="Simakov O."/>
            <person name="Marletaz F."/>
            <person name="Cho S.-J."/>
            <person name="Edsinger-Gonzales E."/>
            <person name="Havlak P."/>
            <person name="Kuo D.-H."/>
            <person name="Larsson T."/>
            <person name="Lv J."/>
            <person name="Arendt D."/>
            <person name="Savage R."/>
            <person name="Osoegawa K."/>
            <person name="de Jong P."/>
            <person name="Lindberg D.R."/>
            <person name="Seaver E.C."/>
            <person name="Weisblat D.A."/>
            <person name="Putnam N.H."/>
            <person name="Grigoriev I.V."/>
            <person name="Rokhsar D.S."/>
        </authorList>
    </citation>
    <scope>NUCLEOTIDE SEQUENCE</scope>
</reference>
<evidence type="ECO:0000256" key="1">
    <source>
        <dbReference type="SAM" id="MobiDB-lite"/>
    </source>
</evidence>
<dbReference type="GeneID" id="20212401"/>
<evidence type="ECO:0000313" key="5">
    <source>
        <dbReference type="Proteomes" id="UP000015101"/>
    </source>
</evidence>
<dbReference type="RefSeq" id="XP_009022131.1">
    <property type="nucleotide sequence ID" value="XM_009023883.1"/>
</dbReference>
<keyword evidence="2" id="KW-0812">Transmembrane</keyword>
<evidence type="ECO:0000256" key="2">
    <source>
        <dbReference type="SAM" id="Phobius"/>
    </source>
</evidence>
<dbReference type="CTD" id="20212401"/>
<feature type="compositionally biased region" description="Polar residues" evidence="1">
    <location>
        <begin position="240"/>
        <end position="254"/>
    </location>
</feature>
<keyword evidence="5" id="KW-1185">Reference proteome</keyword>
<keyword evidence="2" id="KW-1133">Transmembrane helix</keyword>
<name>T1FUA5_HELRO</name>
<feature type="compositionally biased region" description="Polar residues" evidence="1">
    <location>
        <begin position="112"/>
        <end position="129"/>
    </location>
</feature>
<dbReference type="EMBL" id="KB097070">
    <property type="protein sequence ID" value="ESN99773.1"/>
    <property type="molecule type" value="Genomic_DNA"/>
</dbReference>
<evidence type="ECO:0000313" key="4">
    <source>
        <dbReference type="EnsemblMetazoa" id="HelroP192785"/>
    </source>
</evidence>
<reference evidence="4" key="3">
    <citation type="submission" date="2015-06" db="UniProtKB">
        <authorList>
            <consortium name="EnsemblMetazoa"/>
        </authorList>
    </citation>
    <scope>IDENTIFICATION</scope>
</reference>
<dbReference type="EnsemblMetazoa" id="HelroT192785">
    <property type="protein sequence ID" value="HelroP192785"/>
    <property type="gene ID" value="HelroG192785"/>
</dbReference>
<organism evidence="4 5">
    <name type="scientific">Helobdella robusta</name>
    <name type="common">Californian leech</name>
    <dbReference type="NCBI Taxonomy" id="6412"/>
    <lineage>
        <taxon>Eukaryota</taxon>
        <taxon>Metazoa</taxon>
        <taxon>Spiralia</taxon>
        <taxon>Lophotrochozoa</taxon>
        <taxon>Annelida</taxon>
        <taxon>Clitellata</taxon>
        <taxon>Hirudinea</taxon>
        <taxon>Rhynchobdellida</taxon>
        <taxon>Glossiphoniidae</taxon>
        <taxon>Helobdella</taxon>
    </lineage>
</organism>
<dbReference type="HOGENOM" id="CLU_810317_0_0_1"/>
<feature type="region of interest" description="Disordered" evidence="1">
    <location>
        <begin position="83"/>
        <end position="151"/>
    </location>
</feature>
<dbReference type="KEGG" id="hro:HELRODRAFT_192785"/>
<feature type="compositionally biased region" description="Polar residues" evidence="1">
    <location>
        <begin position="187"/>
        <end position="209"/>
    </location>
</feature>
<evidence type="ECO:0000313" key="3">
    <source>
        <dbReference type="EMBL" id="ESN99773.1"/>
    </source>
</evidence>
<dbReference type="Proteomes" id="UP000015101">
    <property type="component" value="Unassembled WGS sequence"/>
</dbReference>
<keyword evidence="2" id="KW-0472">Membrane</keyword>
<proteinExistence type="predicted"/>
<sequence>MEEDQESFILRSIETAAVATTSASASPTNTIAVATTTTTETAATSVETIAVSASSSVKPPTSFPIDVTTIAATAPTSTATTEFIKNMKRSSGNAEGDRKETSTYYKELSPDDQISTNPQRFTKFQSQQLLPRDQSELGETSQGRGHLDLSESSLLSGPLHLGRNALCKIQLDPGRRIYPRSHHDLSGRTQQRNQPDMGESSQRMSQYSERSFGASRDVSGTASTSGYGMRPGTSGHRMGTRSQNDVPGSSSSAILSDNECSRMLVDEDALAASEEINRYYNIPQLPNEPESETMFRRERTECCRCSCSCRRCVRLLNKKDIAIIVLSVILTIFIVILLTVVFR</sequence>
<dbReference type="AlphaFoldDB" id="T1FUA5"/>
<accession>T1FUA5</accession>
<dbReference type="InParanoid" id="T1FUA5"/>
<dbReference type="EMBL" id="AMQM01005710">
    <property type="status" value="NOT_ANNOTATED_CDS"/>
    <property type="molecule type" value="Genomic_DNA"/>
</dbReference>
<gene>
    <name evidence="4" type="primary">20212401</name>
    <name evidence="3" type="ORF">HELRODRAFT_192785</name>
</gene>
<reference evidence="3 5" key="2">
    <citation type="journal article" date="2013" name="Nature">
        <title>Insights into bilaterian evolution from three spiralian genomes.</title>
        <authorList>
            <person name="Simakov O."/>
            <person name="Marletaz F."/>
            <person name="Cho S.J."/>
            <person name="Edsinger-Gonzales E."/>
            <person name="Havlak P."/>
            <person name="Hellsten U."/>
            <person name="Kuo D.H."/>
            <person name="Larsson T."/>
            <person name="Lv J."/>
            <person name="Arendt D."/>
            <person name="Savage R."/>
            <person name="Osoegawa K."/>
            <person name="de Jong P."/>
            <person name="Grimwood J."/>
            <person name="Chapman J.A."/>
            <person name="Shapiro H."/>
            <person name="Aerts A."/>
            <person name="Otillar R.P."/>
            <person name="Terry A.Y."/>
            <person name="Boore J.L."/>
            <person name="Grigoriev I.V."/>
            <person name="Lindberg D.R."/>
            <person name="Seaver E.C."/>
            <person name="Weisblat D.A."/>
            <person name="Putnam N.H."/>
            <person name="Rokhsar D.S."/>
        </authorList>
    </citation>
    <scope>NUCLEOTIDE SEQUENCE</scope>
</reference>
<protein>
    <submittedName>
        <fullName evidence="3 4">Uncharacterized protein</fullName>
    </submittedName>
</protein>